<dbReference type="PANTHER" id="PTHR46896:SF2">
    <property type="entry name" value="SENTRIN-SPECIFIC PROTEASE 7"/>
    <property type="match status" value="1"/>
</dbReference>
<feature type="region of interest" description="Disordered" evidence="6">
    <location>
        <begin position="1"/>
        <end position="66"/>
    </location>
</feature>
<comment type="caution">
    <text evidence="8">The sequence shown here is derived from an EMBL/GenBank/DDBJ whole genome shotgun (WGS) entry which is preliminary data.</text>
</comment>
<dbReference type="FunFam" id="1.10.418.20:FF:000004">
    <property type="entry name" value="sentrin-specific protease 7 isoform X1"/>
    <property type="match status" value="1"/>
</dbReference>
<dbReference type="PROSITE" id="PS50600">
    <property type="entry name" value="ULP_PROTEASE"/>
    <property type="match status" value="1"/>
</dbReference>
<dbReference type="GO" id="GO:0006508">
    <property type="term" value="P:proteolysis"/>
    <property type="evidence" value="ECO:0007669"/>
    <property type="project" value="UniProtKB-KW"/>
</dbReference>
<keyword evidence="2" id="KW-0597">Phosphoprotein</keyword>
<name>A0A401SF53_CHIPU</name>
<dbReference type="Gene3D" id="3.30.310.130">
    <property type="entry name" value="Ubiquitin-related"/>
    <property type="match status" value="1"/>
</dbReference>
<dbReference type="AlphaFoldDB" id="A0A401SF53"/>
<feature type="region of interest" description="Disordered" evidence="6">
    <location>
        <begin position="867"/>
        <end position="919"/>
    </location>
</feature>
<dbReference type="Proteomes" id="UP000287033">
    <property type="component" value="Unassembled WGS sequence"/>
</dbReference>
<dbReference type="OrthoDB" id="442460at2759"/>
<dbReference type="PANTHER" id="PTHR46896">
    <property type="entry name" value="SENTRIN-SPECIFIC PROTEASE"/>
    <property type="match status" value="1"/>
</dbReference>
<feature type="compositionally biased region" description="Polar residues" evidence="6">
    <location>
        <begin position="207"/>
        <end position="225"/>
    </location>
</feature>
<evidence type="ECO:0000313" key="9">
    <source>
        <dbReference type="Proteomes" id="UP000287033"/>
    </source>
</evidence>
<evidence type="ECO:0000256" key="2">
    <source>
        <dbReference type="ARBA" id="ARBA00022553"/>
    </source>
</evidence>
<feature type="region of interest" description="Disordered" evidence="6">
    <location>
        <begin position="247"/>
        <end position="267"/>
    </location>
</feature>
<keyword evidence="4" id="KW-0833">Ubl conjugation pathway</keyword>
<dbReference type="Pfam" id="PF02902">
    <property type="entry name" value="Peptidase_C48"/>
    <property type="match status" value="1"/>
</dbReference>
<evidence type="ECO:0000259" key="7">
    <source>
        <dbReference type="PROSITE" id="PS50600"/>
    </source>
</evidence>
<dbReference type="OMA" id="EQTENCH"/>
<dbReference type="GO" id="GO:0005737">
    <property type="term" value="C:cytoplasm"/>
    <property type="evidence" value="ECO:0007669"/>
    <property type="project" value="TreeGrafter"/>
</dbReference>
<dbReference type="STRING" id="137246.A0A401SF53"/>
<reference evidence="8 9" key="1">
    <citation type="journal article" date="2018" name="Nat. Ecol. Evol.">
        <title>Shark genomes provide insights into elasmobranch evolution and the origin of vertebrates.</title>
        <authorList>
            <person name="Hara Y"/>
            <person name="Yamaguchi K"/>
            <person name="Onimaru K"/>
            <person name="Kadota M"/>
            <person name="Koyanagi M"/>
            <person name="Keeley SD"/>
            <person name="Tatsumi K"/>
            <person name="Tanaka K"/>
            <person name="Motone F"/>
            <person name="Kageyama Y"/>
            <person name="Nozu R"/>
            <person name="Adachi N"/>
            <person name="Nishimura O"/>
            <person name="Nakagawa R"/>
            <person name="Tanegashima C"/>
            <person name="Kiyatake I"/>
            <person name="Matsumoto R"/>
            <person name="Murakumo K"/>
            <person name="Nishida K"/>
            <person name="Terakita A"/>
            <person name="Kuratani S"/>
            <person name="Sato K"/>
            <person name="Hyodo S Kuraku.S."/>
        </authorList>
    </citation>
    <scope>NUCLEOTIDE SEQUENCE [LARGE SCALE GENOMIC DNA]</scope>
</reference>
<feature type="compositionally biased region" description="Polar residues" evidence="6">
    <location>
        <begin position="248"/>
        <end position="264"/>
    </location>
</feature>
<comment type="similarity">
    <text evidence="1">Belongs to the peptidase C48 family.</text>
</comment>
<dbReference type="GO" id="GO:0005634">
    <property type="term" value="C:nucleus"/>
    <property type="evidence" value="ECO:0007669"/>
    <property type="project" value="TreeGrafter"/>
</dbReference>
<evidence type="ECO:0000256" key="5">
    <source>
        <dbReference type="ARBA" id="ARBA00022801"/>
    </source>
</evidence>
<keyword evidence="5" id="KW-0378">Hydrolase</keyword>
<evidence type="ECO:0000256" key="4">
    <source>
        <dbReference type="ARBA" id="ARBA00022786"/>
    </source>
</evidence>
<evidence type="ECO:0000256" key="3">
    <source>
        <dbReference type="ARBA" id="ARBA00022670"/>
    </source>
</evidence>
<accession>A0A401SF53</accession>
<feature type="compositionally biased region" description="Basic and acidic residues" evidence="6">
    <location>
        <begin position="879"/>
        <end position="889"/>
    </location>
</feature>
<keyword evidence="3" id="KW-0645">Protease</keyword>
<proteinExistence type="inferred from homology"/>
<dbReference type="GO" id="GO:0016926">
    <property type="term" value="P:protein desumoylation"/>
    <property type="evidence" value="ECO:0007669"/>
    <property type="project" value="TreeGrafter"/>
</dbReference>
<feature type="region of interest" description="Disordered" evidence="6">
    <location>
        <begin position="151"/>
        <end position="233"/>
    </location>
</feature>
<feature type="domain" description="Ubiquitin-like protease family profile" evidence="7">
    <location>
        <begin position="740"/>
        <end position="1017"/>
    </location>
</feature>
<evidence type="ECO:0000256" key="6">
    <source>
        <dbReference type="SAM" id="MobiDB-lite"/>
    </source>
</evidence>
<protein>
    <recommendedName>
        <fullName evidence="7">Ubiquitin-like protease family profile domain-containing protein</fullName>
    </recommendedName>
</protein>
<keyword evidence="9" id="KW-1185">Reference proteome</keyword>
<dbReference type="FunFam" id="3.30.310.130:FF:000002">
    <property type="entry name" value="SUMO specific peptidase 6"/>
    <property type="match status" value="1"/>
</dbReference>
<feature type="compositionally biased region" description="Polar residues" evidence="6">
    <location>
        <begin position="185"/>
        <end position="197"/>
    </location>
</feature>
<sequence>MKIPSFLRETDRLLFSDPTAAQMDRRRASTQPAGQDGPGTLKSGDKFKIPKKKKVTEKDNVETHSPLSRLTDSRIENLRPSHKRWPFSYNTFNKTRNRDSIAYSQRRKSHSKHNFQGDDVQLKEARIVLRDVLMTDSGRQHLLHVKKQDYSNVESTDTSHAKKHHTSTTSELKDNCYVETKTSHQDSQSNILSSRGVQSEKRLECSISEQSENVTRPKESSTSPGRISGKDDKGIYAIEQTEKRGQLCEQNKINKGTSTESPLSSPKKKRLYTNLQDHSNQKDVNSAAPSQKYGEDLLKKMLVCLTCKEQTENCHCFSTDINNGQELDVHFMEIAQVESCLQQEQLSPLRQQNSKYVDRQLVDADPSVPDGNFYLKESLHTSVTNEQKLGEAILNTPMLSSQVKHLKSTVVSSEPIVLSSDEEDTDKIDSRIHCTTLTPEIKCLRLGSRLLSTESNKRDSEIVSARLEPENIKGAHEAIEKNTLLDMIQSMDYCLENNFAMTETTMDLAFAAVHMEEINGNEQGSVKFSRDNIAISFSGPCDINHSLLLDTFHLKKYSLFDTVCESHSVIFLWFAADYIDELNKLLQTSSSKHGCNCNEFIFIQLFKPLQATEIATLKKIMTDIGEKNETTDLCDIMSLDETYQLLSRFSSEQSSFRSLCYKTLQEQMDMATFSQESHLSQEENASSMKSNNYTLCHIRRKDQYMVSIASKQEKEKHIFKQSGPVQKIIVFPPPPTKGGLAVTTEDLECLEAGEFLNDVIIDFYLKYLLLEKAPKELAERTHIFSSFFYRRLTRKDNAGSEEATNLSIQHKRHQRVRTWTRHVDIFTKDFIFVPVNEESHWYLAVICFPALDKIVYETDVATETKASKLFPNPSSTHSLSEEKTSKEQESSSDESDGNTTLNSLSQDSTNIDSSSVPSITSVSSTRMQGCIKAPINRCQQKRILKQPCILIMDSLRAASQLHTVKILREYLQIEWEVKKRGQRSFTAETMKGSVPRVPKQDNSSDCGIYLLQYVESFFQKPITSFELPLQLDNWFLREEVKKKREEIKDLILQLHSQQRTDN</sequence>
<dbReference type="FunFam" id="1.10.418.20:FF:000001">
    <property type="entry name" value="sentrin-specific protease 6 isoform X1"/>
    <property type="match status" value="1"/>
</dbReference>
<gene>
    <name evidence="8" type="ORF">chiPu_0007418</name>
</gene>
<dbReference type="GO" id="GO:0070139">
    <property type="term" value="F:SUMO-specific endopeptidase activity"/>
    <property type="evidence" value="ECO:0007669"/>
    <property type="project" value="TreeGrafter"/>
</dbReference>
<feature type="compositionally biased region" description="Basic and acidic residues" evidence="6">
    <location>
        <begin position="171"/>
        <end position="184"/>
    </location>
</feature>
<evidence type="ECO:0000256" key="1">
    <source>
        <dbReference type="ARBA" id="ARBA00005234"/>
    </source>
</evidence>
<dbReference type="Gene3D" id="1.10.418.20">
    <property type="match status" value="1"/>
</dbReference>
<dbReference type="InterPro" id="IPR051947">
    <property type="entry name" value="Sentrin-specific_protease"/>
</dbReference>
<feature type="compositionally biased region" description="Polar residues" evidence="6">
    <location>
        <begin position="897"/>
        <end position="912"/>
    </location>
</feature>
<dbReference type="InterPro" id="IPR003653">
    <property type="entry name" value="Peptidase_C48_C"/>
</dbReference>
<organism evidence="8 9">
    <name type="scientific">Chiloscyllium punctatum</name>
    <name type="common">Brownbanded bambooshark</name>
    <name type="synonym">Hemiscyllium punctatum</name>
    <dbReference type="NCBI Taxonomy" id="137246"/>
    <lineage>
        <taxon>Eukaryota</taxon>
        <taxon>Metazoa</taxon>
        <taxon>Chordata</taxon>
        <taxon>Craniata</taxon>
        <taxon>Vertebrata</taxon>
        <taxon>Chondrichthyes</taxon>
        <taxon>Elasmobranchii</taxon>
        <taxon>Galeomorphii</taxon>
        <taxon>Galeoidea</taxon>
        <taxon>Orectolobiformes</taxon>
        <taxon>Hemiscylliidae</taxon>
        <taxon>Chiloscyllium</taxon>
    </lineage>
</organism>
<dbReference type="SUPFAM" id="SSF54001">
    <property type="entry name" value="Cysteine proteinases"/>
    <property type="match status" value="1"/>
</dbReference>
<evidence type="ECO:0000313" key="8">
    <source>
        <dbReference type="EMBL" id="GCC28983.1"/>
    </source>
</evidence>
<dbReference type="EMBL" id="BEZZ01000228">
    <property type="protein sequence ID" value="GCC28983.1"/>
    <property type="molecule type" value="Genomic_DNA"/>
</dbReference>
<dbReference type="InterPro" id="IPR038765">
    <property type="entry name" value="Papain-like_cys_pep_sf"/>
</dbReference>